<dbReference type="EMBL" id="MN739028">
    <property type="protein sequence ID" value="QHT35943.1"/>
    <property type="molecule type" value="Genomic_DNA"/>
</dbReference>
<sequence>MKNKNFVKQENKNKIETVLKCMINCTNIQLTMSPQEVIVYTLAFVVLFPALWQFTIMAIFLTVRRIYG</sequence>
<evidence type="ECO:0000313" key="2">
    <source>
        <dbReference type="EMBL" id="QHT35943.1"/>
    </source>
</evidence>
<organism evidence="2">
    <name type="scientific">viral metagenome</name>
    <dbReference type="NCBI Taxonomy" id="1070528"/>
    <lineage>
        <taxon>unclassified sequences</taxon>
        <taxon>metagenomes</taxon>
        <taxon>organismal metagenomes</taxon>
    </lineage>
</organism>
<keyword evidence="1" id="KW-0812">Transmembrane</keyword>
<feature type="transmembrane region" description="Helical" evidence="1">
    <location>
        <begin position="37"/>
        <end position="63"/>
    </location>
</feature>
<evidence type="ECO:0000256" key="1">
    <source>
        <dbReference type="SAM" id="Phobius"/>
    </source>
</evidence>
<accession>A0A6C0F5N8</accession>
<protein>
    <submittedName>
        <fullName evidence="2">Uncharacterized protein</fullName>
    </submittedName>
</protein>
<proteinExistence type="predicted"/>
<name>A0A6C0F5N8_9ZZZZ</name>
<keyword evidence="1" id="KW-0472">Membrane</keyword>
<reference evidence="2" key="1">
    <citation type="journal article" date="2020" name="Nature">
        <title>Giant virus diversity and host interactions through global metagenomics.</title>
        <authorList>
            <person name="Schulz F."/>
            <person name="Roux S."/>
            <person name="Paez-Espino D."/>
            <person name="Jungbluth S."/>
            <person name="Walsh D.A."/>
            <person name="Denef V.J."/>
            <person name="McMahon K.D."/>
            <person name="Konstantinidis K.T."/>
            <person name="Eloe-Fadrosh E.A."/>
            <person name="Kyrpides N.C."/>
            <person name="Woyke T."/>
        </authorList>
    </citation>
    <scope>NUCLEOTIDE SEQUENCE</scope>
    <source>
        <strain evidence="2">GVMAG-M-3300009182-46</strain>
    </source>
</reference>
<keyword evidence="1" id="KW-1133">Transmembrane helix</keyword>
<dbReference type="AlphaFoldDB" id="A0A6C0F5N8"/>